<comment type="similarity">
    <text evidence="1">Belongs to the UPF0065 (bug) family.</text>
</comment>
<evidence type="ECO:0008006" key="6">
    <source>
        <dbReference type="Google" id="ProtNLM"/>
    </source>
</evidence>
<feature type="region of interest" description="Disordered" evidence="2">
    <location>
        <begin position="102"/>
        <end position="138"/>
    </location>
</feature>
<feature type="compositionally biased region" description="Low complexity" evidence="2">
    <location>
        <begin position="34"/>
        <end position="48"/>
    </location>
</feature>
<accession>A0ABN4TZD3</accession>
<evidence type="ECO:0000256" key="1">
    <source>
        <dbReference type="ARBA" id="ARBA00006987"/>
    </source>
</evidence>
<protein>
    <recommendedName>
        <fullName evidence="6">Tripartite tricarboxylate transporter substrate binding protein</fullName>
    </recommendedName>
</protein>
<evidence type="ECO:0000256" key="3">
    <source>
        <dbReference type="SAM" id="SignalP"/>
    </source>
</evidence>
<gene>
    <name evidence="4" type="ORF">BKK80_33440</name>
</gene>
<dbReference type="PANTHER" id="PTHR42928">
    <property type="entry name" value="TRICARBOXYLATE-BINDING PROTEIN"/>
    <property type="match status" value="1"/>
</dbReference>
<keyword evidence="3" id="KW-0732">Signal</keyword>
<feature type="signal peptide" evidence="3">
    <location>
        <begin position="1"/>
        <end position="36"/>
    </location>
</feature>
<dbReference type="RefSeq" id="WP_071072962.1">
    <property type="nucleotide sequence ID" value="NZ_CP017755.1"/>
</dbReference>
<dbReference type="PROSITE" id="PS51318">
    <property type="entry name" value="TAT"/>
    <property type="match status" value="1"/>
</dbReference>
<dbReference type="InterPro" id="IPR042100">
    <property type="entry name" value="Bug_dom1"/>
</dbReference>
<dbReference type="Proteomes" id="UP000177515">
    <property type="component" value="Chromosome 2"/>
</dbReference>
<feature type="region of interest" description="Disordered" evidence="2">
    <location>
        <begin position="34"/>
        <end position="62"/>
    </location>
</feature>
<organism evidence="4 5">
    <name type="scientific">Cupriavidus malaysiensis</name>
    <dbReference type="NCBI Taxonomy" id="367825"/>
    <lineage>
        <taxon>Bacteria</taxon>
        <taxon>Pseudomonadati</taxon>
        <taxon>Pseudomonadota</taxon>
        <taxon>Betaproteobacteria</taxon>
        <taxon>Burkholderiales</taxon>
        <taxon>Burkholderiaceae</taxon>
        <taxon>Cupriavidus</taxon>
    </lineage>
</organism>
<dbReference type="Gene3D" id="3.40.190.150">
    <property type="entry name" value="Bordetella uptake gene, domain 1"/>
    <property type="match status" value="1"/>
</dbReference>
<dbReference type="Pfam" id="PF03401">
    <property type="entry name" value="TctC"/>
    <property type="match status" value="1"/>
</dbReference>
<dbReference type="PANTHER" id="PTHR42928:SF5">
    <property type="entry name" value="BLR1237 PROTEIN"/>
    <property type="match status" value="1"/>
</dbReference>
<dbReference type="InterPro" id="IPR006311">
    <property type="entry name" value="TAT_signal"/>
</dbReference>
<feature type="chain" id="PRO_5045593144" description="Tripartite tricarboxylate transporter substrate binding protein" evidence="3">
    <location>
        <begin position="37"/>
        <end position="138"/>
    </location>
</feature>
<evidence type="ECO:0000256" key="2">
    <source>
        <dbReference type="SAM" id="MobiDB-lite"/>
    </source>
</evidence>
<keyword evidence="5" id="KW-1185">Reference proteome</keyword>
<proteinExistence type="inferred from homology"/>
<dbReference type="EMBL" id="CP017755">
    <property type="protein sequence ID" value="AOZ10476.1"/>
    <property type="molecule type" value="Genomic_DNA"/>
</dbReference>
<sequence>MTPKLRRRRAALAPLAGTLAPSLAWLAWLAAPAAQAQPQTASPPQSWPNRPERQVVPYPPGGPTDIVARVVGMKLPEQLGQPLVVENRPGAGGNLGAIEVARAAPPFPPPSPNPLRARPSGQPANSKATPCKPSCKPC</sequence>
<name>A0ABN4TZD3_9BURK</name>
<reference evidence="4 5" key="1">
    <citation type="submission" date="2016-10" db="EMBL/GenBank/DDBJ databases">
        <title>Complete genome sequences of three Cupriavidus strains isolated from various Malaysian environments.</title>
        <authorList>
            <person name="Abdullah A.A.-A."/>
            <person name="Shafie N.A.H."/>
            <person name="Lau N.S."/>
        </authorList>
    </citation>
    <scope>NUCLEOTIDE SEQUENCE [LARGE SCALE GENOMIC DNA]</scope>
    <source>
        <strain evidence="4 5">USMAA1020</strain>
    </source>
</reference>
<evidence type="ECO:0000313" key="4">
    <source>
        <dbReference type="EMBL" id="AOZ10476.1"/>
    </source>
</evidence>
<dbReference type="InterPro" id="IPR005064">
    <property type="entry name" value="BUG"/>
</dbReference>
<evidence type="ECO:0000313" key="5">
    <source>
        <dbReference type="Proteomes" id="UP000177515"/>
    </source>
</evidence>